<evidence type="ECO:0000313" key="1">
    <source>
        <dbReference type="EMBL" id="TQF08064.1"/>
    </source>
</evidence>
<protein>
    <submittedName>
        <fullName evidence="1">Uncharacterized protein</fullName>
    </submittedName>
</protein>
<keyword evidence="2" id="KW-1185">Reference proteome</keyword>
<dbReference type="OrthoDB" id="4239364at2"/>
<evidence type="ECO:0000313" key="2">
    <source>
        <dbReference type="Proteomes" id="UP000319103"/>
    </source>
</evidence>
<gene>
    <name evidence="1" type="ORF">E6W39_00500</name>
</gene>
<dbReference type="AlphaFoldDB" id="A0A540WHX6"/>
<name>A0A540WHX6_9ACTN</name>
<sequence>MPTAPPTGQDSTPGNTPEAEALTQAVGEQGTGDYADIYGSQITDYPRGHVALCVTDLNKGQALAAAAKQAHPDIDLSRLDLYACRYSKQTLVSAAGRVGKLMPTLLGFPLYTVGPASDASGVQVTSTAEGVASQALHDRLAQAAGDGIPVTVVAGEAPHDA</sequence>
<organism evidence="1 2">
    <name type="scientific">Kitasatospora acidiphila</name>
    <dbReference type="NCBI Taxonomy" id="2567942"/>
    <lineage>
        <taxon>Bacteria</taxon>
        <taxon>Bacillati</taxon>
        <taxon>Actinomycetota</taxon>
        <taxon>Actinomycetes</taxon>
        <taxon>Kitasatosporales</taxon>
        <taxon>Streptomycetaceae</taxon>
        <taxon>Kitasatospora</taxon>
    </lineage>
</organism>
<reference evidence="1 2" key="1">
    <citation type="submission" date="2019-06" db="EMBL/GenBank/DDBJ databases">
        <title>Description of Kitasatospora acidophila sp. nov. isolated from pine grove soil, and reclassification of Streptomyces novaecaesareae to Kitasatospora novaeceasareae comb. nov.</title>
        <authorList>
            <person name="Kim M.J."/>
        </authorList>
    </citation>
    <scope>NUCLEOTIDE SEQUENCE [LARGE SCALE GENOMIC DNA]</scope>
    <source>
        <strain evidence="1 2">MMS16-CNU292</strain>
    </source>
</reference>
<dbReference type="EMBL" id="VIGB01000001">
    <property type="protein sequence ID" value="TQF08064.1"/>
    <property type="molecule type" value="Genomic_DNA"/>
</dbReference>
<comment type="caution">
    <text evidence="1">The sequence shown here is derived from an EMBL/GenBank/DDBJ whole genome shotgun (WGS) entry which is preliminary data.</text>
</comment>
<dbReference type="Proteomes" id="UP000319103">
    <property type="component" value="Unassembled WGS sequence"/>
</dbReference>
<proteinExistence type="predicted"/>
<accession>A0A540WHX6</accession>